<feature type="region of interest" description="Disordered" evidence="17">
    <location>
        <begin position="60"/>
        <end position="98"/>
    </location>
</feature>
<dbReference type="EC" id="2.4.1.109" evidence="6"/>
<feature type="region of interest" description="Disordered" evidence="17">
    <location>
        <begin position="529"/>
        <end position="583"/>
    </location>
</feature>
<dbReference type="Gene3D" id="1.25.40.10">
    <property type="entry name" value="Tetratricopeptide repeat domain"/>
    <property type="match status" value="4"/>
</dbReference>
<feature type="compositionally biased region" description="Polar residues" evidence="17">
    <location>
        <begin position="1"/>
        <end position="19"/>
    </location>
</feature>
<feature type="compositionally biased region" description="Basic residues" evidence="17">
    <location>
        <begin position="547"/>
        <end position="561"/>
    </location>
</feature>
<comment type="caution">
    <text evidence="20">The sequence shown here is derived from an EMBL/GenBank/DDBJ whole genome shotgun (WGS) entry which is preliminary data.</text>
</comment>
<dbReference type="Proteomes" id="UP001642540">
    <property type="component" value="Unassembled WGS sequence"/>
</dbReference>
<dbReference type="EMBL" id="CAXLJM020000036">
    <property type="protein sequence ID" value="CAL8104977.1"/>
    <property type="molecule type" value="Genomic_DNA"/>
</dbReference>
<evidence type="ECO:0000256" key="18">
    <source>
        <dbReference type="SAM" id="Phobius"/>
    </source>
</evidence>
<evidence type="ECO:0000256" key="16">
    <source>
        <dbReference type="PROSITE-ProRule" id="PRU00339"/>
    </source>
</evidence>
<dbReference type="PROSITE" id="PS50293">
    <property type="entry name" value="TPR_REGION"/>
    <property type="match status" value="2"/>
</dbReference>
<dbReference type="InterPro" id="IPR011990">
    <property type="entry name" value="TPR-like_helical_dom_sf"/>
</dbReference>
<dbReference type="Pfam" id="PF08409">
    <property type="entry name" value="TMTC_DUF1736"/>
    <property type="match status" value="1"/>
</dbReference>
<feature type="region of interest" description="Disordered" evidence="17">
    <location>
        <begin position="826"/>
        <end position="847"/>
    </location>
</feature>
<evidence type="ECO:0000256" key="7">
    <source>
        <dbReference type="ARBA" id="ARBA00022679"/>
    </source>
</evidence>
<protein>
    <recommendedName>
        <fullName evidence="6">dolichyl-phosphate-mannose--protein mannosyltransferase</fullName>
        <ecNumber evidence="6">2.4.1.109</ecNumber>
    </recommendedName>
</protein>
<evidence type="ECO:0000256" key="15">
    <source>
        <dbReference type="ARBA" id="ARBA00045102"/>
    </source>
</evidence>
<feature type="transmembrane region" description="Helical" evidence="18">
    <location>
        <begin position="874"/>
        <end position="892"/>
    </location>
</feature>
<feature type="compositionally biased region" description="Pro residues" evidence="17">
    <location>
        <begin position="305"/>
        <end position="315"/>
    </location>
</feature>
<keyword evidence="13 18" id="KW-0472">Membrane</keyword>
<comment type="catalytic activity">
    <reaction evidence="14">
        <text>a di-trans,poly-cis-dolichyl beta-D-mannosyl phosphate + L-threonyl-[protein] = 3-O-(alpha-D-mannosyl)-L-threonyl-[protein] + a di-trans,poly-cis-dolichyl phosphate + H(+)</text>
        <dbReference type="Rhea" id="RHEA:53396"/>
        <dbReference type="Rhea" id="RHEA-COMP:11060"/>
        <dbReference type="Rhea" id="RHEA-COMP:13547"/>
        <dbReference type="Rhea" id="RHEA-COMP:19498"/>
        <dbReference type="Rhea" id="RHEA-COMP:19501"/>
        <dbReference type="ChEBI" id="CHEBI:15378"/>
        <dbReference type="ChEBI" id="CHEBI:30013"/>
        <dbReference type="ChEBI" id="CHEBI:57683"/>
        <dbReference type="ChEBI" id="CHEBI:58211"/>
        <dbReference type="ChEBI" id="CHEBI:137323"/>
        <dbReference type="EC" id="2.4.1.109"/>
    </reaction>
</comment>
<feature type="transmembrane region" description="Helical" evidence="18">
    <location>
        <begin position="254"/>
        <end position="272"/>
    </location>
</feature>
<feature type="repeat" description="TPR" evidence="16">
    <location>
        <begin position="1044"/>
        <end position="1077"/>
    </location>
</feature>
<feature type="region of interest" description="Disordered" evidence="17">
    <location>
        <begin position="944"/>
        <end position="966"/>
    </location>
</feature>
<evidence type="ECO:0000256" key="6">
    <source>
        <dbReference type="ARBA" id="ARBA00012839"/>
    </source>
</evidence>
<feature type="compositionally biased region" description="Polar residues" evidence="17">
    <location>
        <begin position="60"/>
        <end position="73"/>
    </location>
</feature>
<keyword evidence="9" id="KW-0677">Repeat</keyword>
<evidence type="ECO:0000259" key="19">
    <source>
        <dbReference type="Pfam" id="PF08409"/>
    </source>
</evidence>
<evidence type="ECO:0000256" key="9">
    <source>
        <dbReference type="ARBA" id="ARBA00022737"/>
    </source>
</evidence>
<evidence type="ECO:0000256" key="5">
    <source>
        <dbReference type="ARBA" id="ARBA00007882"/>
    </source>
</evidence>
<evidence type="ECO:0000256" key="3">
    <source>
        <dbReference type="ARBA" id="ARBA00004240"/>
    </source>
</evidence>
<evidence type="ECO:0000313" key="21">
    <source>
        <dbReference type="Proteomes" id="UP001642540"/>
    </source>
</evidence>
<evidence type="ECO:0000256" key="8">
    <source>
        <dbReference type="ARBA" id="ARBA00022692"/>
    </source>
</evidence>
<comment type="function">
    <text evidence="1">Transfers mannosyl residues to the hydroxyl group of serine or threonine residues.</text>
</comment>
<feature type="transmembrane region" description="Helical" evidence="18">
    <location>
        <begin position="750"/>
        <end position="770"/>
    </location>
</feature>
<feature type="domain" description="DUF1736" evidence="19">
    <location>
        <begin position="728"/>
        <end position="800"/>
    </location>
</feature>
<name>A0ABP1QIV2_9HEXA</name>
<feature type="compositionally biased region" description="Basic and acidic residues" evidence="17">
    <location>
        <begin position="562"/>
        <end position="583"/>
    </location>
</feature>
<evidence type="ECO:0000256" key="17">
    <source>
        <dbReference type="SAM" id="MobiDB-lite"/>
    </source>
</evidence>
<feature type="region of interest" description="Disordered" evidence="17">
    <location>
        <begin position="123"/>
        <end position="188"/>
    </location>
</feature>
<evidence type="ECO:0000256" key="1">
    <source>
        <dbReference type="ARBA" id="ARBA00003582"/>
    </source>
</evidence>
<reference evidence="20 21" key="1">
    <citation type="submission" date="2024-08" db="EMBL/GenBank/DDBJ databases">
        <authorList>
            <person name="Cucini C."/>
            <person name="Frati F."/>
        </authorList>
    </citation>
    <scope>NUCLEOTIDE SEQUENCE [LARGE SCALE GENOMIC DNA]</scope>
</reference>
<dbReference type="InterPro" id="IPR013618">
    <property type="entry name" value="TMTC_DUF1736"/>
</dbReference>
<dbReference type="SMART" id="SM00028">
    <property type="entry name" value="TPR"/>
    <property type="match status" value="6"/>
</dbReference>
<dbReference type="InterPro" id="IPR019734">
    <property type="entry name" value="TPR_rpt"/>
</dbReference>
<keyword evidence="10 16" id="KW-0802">TPR repeat</keyword>
<keyword evidence="21" id="KW-1185">Reference proteome</keyword>
<feature type="transmembrane region" description="Helical" evidence="18">
    <location>
        <begin position="640"/>
        <end position="661"/>
    </location>
</feature>
<keyword evidence="12 18" id="KW-1133">Transmembrane helix</keyword>
<comment type="subcellular location">
    <subcellularLocation>
        <location evidence="3">Endoplasmic reticulum</location>
    </subcellularLocation>
    <subcellularLocation>
        <location evidence="2">Membrane</location>
        <topology evidence="2">Multi-pass membrane protein</topology>
    </subcellularLocation>
</comment>
<evidence type="ECO:0000256" key="12">
    <source>
        <dbReference type="ARBA" id="ARBA00022989"/>
    </source>
</evidence>
<comment type="catalytic activity">
    <reaction evidence="15">
        <text>a di-trans,poly-cis-dolichyl beta-D-mannosyl phosphate + L-seryl-[protein] = 3-O-(alpha-D-mannosyl)-L-seryl-[protein] + a di-trans,poly-cis-dolichyl phosphate + H(+)</text>
        <dbReference type="Rhea" id="RHEA:17377"/>
        <dbReference type="Rhea" id="RHEA-COMP:9863"/>
        <dbReference type="Rhea" id="RHEA-COMP:13546"/>
        <dbReference type="Rhea" id="RHEA-COMP:19498"/>
        <dbReference type="Rhea" id="RHEA-COMP:19501"/>
        <dbReference type="ChEBI" id="CHEBI:15378"/>
        <dbReference type="ChEBI" id="CHEBI:29999"/>
        <dbReference type="ChEBI" id="CHEBI:57683"/>
        <dbReference type="ChEBI" id="CHEBI:58211"/>
        <dbReference type="ChEBI" id="CHEBI:137321"/>
        <dbReference type="EC" id="2.4.1.109"/>
    </reaction>
</comment>
<feature type="transmembrane region" description="Helical" evidence="18">
    <location>
        <begin position="394"/>
        <end position="414"/>
    </location>
</feature>
<dbReference type="Pfam" id="PF00515">
    <property type="entry name" value="TPR_1"/>
    <property type="match status" value="2"/>
</dbReference>
<feature type="region of interest" description="Disordered" evidence="17">
    <location>
        <begin position="483"/>
        <end position="514"/>
    </location>
</feature>
<proteinExistence type="inferred from homology"/>
<feature type="repeat" description="TPR" evidence="16">
    <location>
        <begin position="1385"/>
        <end position="1418"/>
    </location>
</feature>
<dbReference type="PANTHER" id="PTHR44809:SF1">
    <property type="entry name" value="PROTEIN O-MANNOSYL-TRANSFERASE TMTC1"/>
    <property type="match status" value="1"/>
</dbReference>
<keyword evidence="8 18" id="KW-0812">Transmembrane</keyword>
<feature type="compositionally biased region" description="Basic and acidic residues" evidence="17">
    <location>
        <begin position="483"/>
        <end position="506"/>
    </location>
</feature>
<comment type="similarity">
    <text evidence="5">Belongs to the TMTC family.</text>
</comment>
<evidence type="ECO:0000256" key="10">
    <source>
        <dbReference type="ARBA" id="ARBA00022803"/>
    </source>
</evidence>
<sequence>MSSDSSPNNFMRMESTSSQTRKRHNKQKSGKAIKEMDGKTSLIVSLLSLLSRVWLSLGSTLRNPSHSNIIDNNGESEEASGGAPTERKEGKDQKEEVESNRKYFGNNIHNRNHNNHHHLVTKGSSEIHQHHHHSTNNNNTNNMNQSMSPTSFQSGGVVVSKAKNKRRKDSKGTMNSSDLLSNSSGVGRSSTWDRVEEKCDCLLDHCSTTEAKHGLSSSSCCCCSLVTNKRRQMGQGHLIPLPPAATDLRKRSKVKVFLASSFIFLLAVGIYLNSLNGEFVHDDIVSIVRNPDVKVYPTIHSSAVPPTPPPLPTPSSTPTTVMGAGADYENQSDRAGPGPNNRSSVDSLSGWWSLWKNDYWGMPMSSPLSHKSYRPLTVLTFRLNYLMGDGLSPLIFHGTNVLIHGLVSLLSLYLCHSVLKMRLASSLIASAMFALHPIHSEAIAGITGRSDALACLLMLISFLLYHKSLTVSHQDCLEEECHNQYDDGNGKRKEQSGGKDRSSKDDGGDDDNVVRRACRVSNVRGGDQELSCDYDTGNSNSSQGTKRERKKSSLQHYHHHLDHGEKDGGGMKEKPLSHNCSGDESKSMSRCSGVGGDEHHLVVGCSSDSSASCDNSSGGVVCDHGGGGGCNQNTRKKMRYFCVFCPWFIASGLVGCSAMLAKETGITILGINLVYDLYTHLHLLRLKRVRWQLSKVDTQCHSRLRQRVTLLIMLVAISLGFRIAIMNGTFPRFSRQDNPAAYCKSDLTRFLTYAFLPVYNFWLIICPYRLSYDWQMGSIPLIESPWDLRNLATALFYLAFSLLLHRAFILKVRGLSLKSQKQLTELEQQQQQQQGRRAGGGKNEPDFPTCSYSSRPYYYSPFTHKEDSDRESSLSISGTIVFVALLFLSVPFLPASNLLFPVGFVVAERILYTPSLGVCILTVHGMECFLLLIKAIKRAITLSSTHHNSHHQPQQQNQRHHKSESAFELSSQNSSVSVSSSSSSKAKSHDRHNNSDFLHIRKLSLLLVCLILVTYGLRTWNRNAVWQSRLALFRSGIKDNPLNAKMHYNYANMQKDMENPKEAIKHYTTAIRLWPEYASAHNNLGTLLDDPIVAENEFLRAIRGNHAHGGAHFNLGVLYMRNEKYKEALEHLEECLNIDPSHVEALHYLGACYNILNKTHEAENVFHKLISSDLPPSKLHTNFGVFLQQLGLNSEALTHFLLALTKTSWDMQALVHAAKLAFHLGSEKLFHELAERLLSFKFDQGIAHMLAQSYKEKGRLLEATHLFERLASGSDSFYKIHFAQMLIDVRGWTEAERTLREISSSRDDPYHSYSVLLLGQLYERMNKTGEAFEILNCAVDYFCPRETNLCAQLYSQLGNLMHTTGAMLSAANYYDLSIKFNPVSVQAHTNIGAIYHLMNDYNQANFHYKEALKIEPDNMIVLNNMKKLQRSLMVPSSNSDLFNN</sequence>
<feature type="transmembrane region" description="Helical" evidence="18">
    <location>
        <begin position="1003"/>
        <end position="1020"/>
    </location>
</feature>
<keyword evidence="11" id="KW-0256">Endoplasmic reticulum</keyword>
<dbReference type="PANTHER" id="PTHR44809">
    <property type="match status" value="1"/>
</dbReference>
<comment type="pathway">
    <text evidence="4">Protein modification; protein glycosylation.</text>
</comment>
<dbReference type="PROSITE" id="PS50005">
    <property type="entry name" value="TPR"/>
    <property type="match status" value="3"/>
</dbReference>
<dbReference type="Pfam" id="PF13181">
    <property type="entry name" value="TPR_8"/>
    <property type="match status" value="1"/>
</dbReference>
<evidence type="ECO:0000256" key="14">
    <source>
        <dbReference type="ARBA" id="ARBA00045085"/>
    </source>
</evidence>
<organism evidence="20 21">
    <name type="scientific">Orchesella dallaii</name>
    <dbReference type="NCBI Taxonomy" id="48710"/>
    <lineage>
        <taxon>Eukaryota</taxon>
        <taxon>Metazoa</taxon>
        <taxon>Ecdysozoa</taxon>
        <taxon>Arthropoda</taxon>
        <taxon>Hexapoda</taxon>
        <taxon>Collembola</taxon>
        <taxon>Entomobryomorpha</taxon>
        <taxon>Entomobryoidea</taxon>
        <taxon>Orchesellidae</taxon>
        <taxon>Orchesellinae</taxon>
        <taxon>Orchesella</taxon>
    </lineage>
</organism>
<feature type="repeat" description="TPR" evidence="16">
    <location>
        <begin position="1109"/>
        <end position="1142"/>
    </location>
</feature>
<feature type="compositionally biased region" description="Low complexity" evidence="17">
    <location>
        <begin position="135"/>
        <end position="147"/>
    </location>
</feature>
<evidence type="ECO:0000256" key="13">
    <source>
        <dbReference type="ARBA" id="ARBA00023136"/>
    </source>
</evidence>
<feature type="compositionally biased region" description="Polar residues" evidence="17">
    <location>
        <begin position="172"/>
        <end position="188"/>
    </location>
</feature>
<dbReference type="SUPFAM" id="SSF48452">
    <property type="entry name" value="TPR-like"/>
    <property type="match status" value="2"/>
</dbReference>
<feature type="transmembrane region" description="Helical" evidence="18">
    <location>
        <begin position="708"/>
        <end position="730"/>
    </location>
</feature>
<accession>A0ABP1QIV2</accession>
<feature type="transmembrane region" description="Helical" evidence="18">
    <location>
        <begin position="912"/>
        <end position="933"/>
    </location>
</feature>
<dbReference type="InterPro" id="IPR052943">
    <property type="entry name" value="TMTC_O-mannosyl-trnsfr"/>
</dbReference>
<evidence type="ECO:0000256" key="11">
    <source>
        <dbReference type="ARBA" id="ARBA00022824"/>
    </source>
</evidence>
<feature type="region of interest" description="Disordered" evidence="17">
    <location>
        <begin position="299"/>
        <end position="342"/>
    </location>
</feature>
<keyword evidence="7" id="KW-0808">Transferase</keyword>
<feature type="region of interest" description="Disordered" evidence="17">
    <location>
        <begin position="1"/>
        <end position="35"/>
    </location>
</feature>
<feature type="compositionally biased region" description="Basic and acidic residues" evidence="17">
    <location>
        <begin position="85"/>
        <end position="98"/>
    </location>
</feature>
<evidence type="ECO:0000256" key="4">
    <source>
        <dbReference type="ARBA" id="ARBA00004922"/>
    </source>
</evidence>
<feature type="compositionally biased region" description="Basic residues" evidence="17">
    <location>
        <begin position="20"/>
        <end position="31"/>
    </location>
</feature>
<evidence type="ECO:0000313" key="20">
    <source>
        <dbReference type="EMBL" id="CAL8104977.1"/>
    </source>
</evidence>
<evidence type="ECO:0000256" key="2">
    <source>
        <dbReference type="ARBA" id="ARBA00004141"/>
    </source>
</evidence>
<gene>
    <name evidence="20" type="ORF">ODALV1_LOCUS11918</name>
</gene>